<dbReference type="Gene3D" id="2.60.210.10">
    <property type="entry name" value="Apoptosis, Tumor Necrosis Factor Receptor Associated Protein 2, Chain A"/>
    <property type="match status" value="1"/>
</dbReference>
<dbReference type="EMBL" id="CM010715">
    <property type="protein sequence ID" value="RZC47541.1"/>
    <property type="molecule type" value="Genomic_DNA"/>
</dbReference>
<evidence type="ECO:0000256" key="1">
    <source>
        <dbReference type="ARBA" id="ARBA00023054"/>
    </source>
</evidence>
<proteinExistence type="predicted"/>
<evidence type="ECO:0000313" key="4">
    <source>
        <dbReference type="EMBL" id="RZC47541.1"/>
    </source>
</evidence>
<organism evidence="4 5">
    <name type="scientific">Papaver somniferum</name>
    <name type="common">Opium poppy</name>
    <dbReference type="NCBI Taxonomy" id="3469"/>
    <lineage>
        <taxon>Eukaryota</taxon>
        <taxon>Viridiplantae</taxon>
        <taxon>Streptophyta</taxon>
        <taxon>Embryophyta</taxon>
        <taxon>Tracheophyta</taxon>
        <taxon>Spermatophyta</taxon>
        <taxon>Magnoliopsida</taxon>
        <taxon>Ranunculales</taxon>
        <taxon>Papaveraceae</taxon>
        <taxon>Papaveroideae</taxon>
        <taxon>Papaver</taxon>
    </lineage>
</organism>
<reference evidence="4 5" key="1">
    <citation type="journal article" date="2018" name="Science">
        <title>The opium poppy genome and morphinan production.</title>
        <authorList>
            <person name="Guo L."/>
            <person name="Winzer T."/>
            <person name="Yang X."/>
            <person name="Li Y."/>
            <person name="Ning Z."/>
            <person name="He Z."/>
            <person name="Teodor R."/>
            <person name="Lu Y."/>
            <person name="Bowser T.A."/>
            <person name="Graham I.A."/>
            <person name="Ye K."/>
        </authorList>
    </citation>
    <scope>NUCLEOTIDE SEQUENCE [LARGE SCALE GENOMIC DNA]</scope>
    <source>
        <strain evidence="5">cv. HN1</strain>
        <tissue evidence="4">Leaves</tissue>
    </source>
</reference>
<protein>
    <recommendedName>
        <fullName evidence="3">MATH domain-containing protein</fullName>
    </recommendedName>
</protein>
<feature type="compositionally biased region" description="Basic and acidic residues" evidence="2">
    <location>
        <begin position="465"/>
        <end position="476"/>
    </location>
</feature>
<feature type="compositionally biased region" description="Basic and acidic residues" evidence="2">
    <location>
        <begin position="384"/>
        <end position="396"/>
    </location>
</feature>
<evidence type="ECO:0000256" key="2">
    <source>
        <dbReference type="SAM" id="MobiDB-lite"/>
    </source>
</evidence>
<dbReference type="InterPro" id="IPR008974">
    <property type="entry name" value="TRAF-like"/>
</dbReference>
<dbReference type="Proteomes" id="UP000316621">
    <property type="component" value="Chromosome 1"/>
</dbReference>
<dbReference type="PANTHER" id="PTHR46236:SF35">
    <property type="entry name" value="MATH DOMAIN-CONTAINING PROTEIN"/>
    <property type="match status" value="1"/>
</dbReference>
<dbReference type="PANTHER" id="PTHR46236">
    <property type="entry name" value="TRAF-LIKE SUPERFAMILY PROTEIN"/>
    <property type="match status" value="1"/>
</dbReference>
<feature type="compositionally biased region" description="Basic residues" evidence="2">
    <location>
        <begin position="515"/>
        <end position="531"/>
    </location>
</feature>
<feature type="compositionally biased region" description="Basic and acidic residues" evidence="2">
    <location>
        <begin position="226"/>
        <end position="241"/>
    </location>
</feature>
<feature type="domain" description="MATH" evidence="3">
    <location>
        <begin position="16"/>
        <end position="173"/>
    </location>
</feature>
<dbReference type="CDD" id="cd00121">
    <property type="entry name" value="MATH"/>
    <property type="match status" value="1"/>
</dbReference>
<sequence length="938" mass="106484">MEVLNGDALKDYIPSSSKFKWRIEKVSELNQEDHFSPTFFVGHCKWYINQLCDKTPNFLHYYVLGTFSALMDTNLDTVSGRRLLAVRRGSNVDDYLSVYVVADGWTESRYAKFSLSVVGQANNTFKKDTEGQILHFTKEENNWGFDEFIRFNELTHPTNGYIVNDACIIEVELCSFSKQDSKEELVPVEFIEVESHHSGMEFPYEKTKKRKELEEDNVSSVPRKRPAVDRAKPKEEEKAIESGEEAIQDEEQVIESGEEAIQEGELVIESGGEATQDADQVIDSGGEASQDVDQVIDSGEEATEDAEQVIDSGEEATEDAEQVIDSGKEAIQDGEQVIDSGEEAVKHGVTGKWLGEGRRFSRRLRAAREEEKAAGSGGILNGKEVAEIGKENKMTIDESTSSENSESEKQPAKSAKKTTKKKVSKAIKSGKEATQDGEQVIECGKETIKHGKQVIEKWPGESRRFSRRIAGKEEKAAGSGEILNGKEAAENGKENTRIIEESTSSENRESEKQPAKKAKKTLKKKVSKANKGKVLSQPSKKGTFRAGFTCLWSLIKRIYETEKLSFSKEQLKVIQSYPFGNIFMAVHETRDTHSKYHWHKTPDACNKMLKWYVRGPGKKEHYFVFEHRGKEYKLISTSEKLAVIFGMPHLEGREEFVTTFDKSYLETTYFASSTTITKLMLENHIVRLVKSGEKNEDLVRLIGAYMCQTLFFTTQEGYRLNKQHLKLLGSPEKNSLSWPDLIHDHLMESIDEHKDDKSRVNGCVVYLLILFAEHIKSGVQKTPIAQGLPRLARWNLKDISNAIQTDFESLEISENFIEAYSDSEKQILNSTRMQQPQQDELLPCEAEQQNEVVVMQEEVQSTTLQGDGGVANVDQDELLVLEKKYDDLRMSIKKKWDKKEMKKSNAKTVHYEVEELLNELYFQAYPDEKKKKSKMSSY</sequence>
<dbReference type="STRING" id="3469.A0A4Y7IIL7"/>
<gene>
    <name evidence="4" type="ORF">C5167_040487</name>
</gene>
<dbReference type="PROSITE" id="PS50144">
    <property type="entry name" value="MATH"/>
    <property type="match status" value="1"/>
</dbReference>
<feature type="compositionally biased region" description="Basic and acidic residues" evidence="2">
    <location>
        <begin position="487"/>
        <end position="514"/>
    </location>
</feature>
<keyword evidence="1" id="KW-0175">Coiled coil</keyword>
<keyword evidence="5" id="KW-1185">Reference proteome</keyword>
<dbReference type="AlphaFoldDB" id="A0A4Y7IIL7"/>
<feature type="compositionally biased region" description="Basic residues" evidence="2">
    <location>
        <begin position="414"/>
        <end position="425"/>
    </location>
</feature>
<evidence type="ECO:0000313" key="5">
    <source>
        <dbReference type="Proteomes" id="UP000316621"/>
    </source>
</evidence>
<dbReference type="SUPFAM" id="SSF49599">
    <property type="entry name" value="TRAF domain-like"/>
    <property type="match status" value="1"/>
</dbReference>
<name>A0A4Y7IIL7_PAPSO</name>
<feature type="region of interest" description="Disordered" evidence="2">
    <location>
        <begin position="208"/>
        <end position="243"/>
    </location>
</feature>
<dbReference type="Gramene" id="RZC47541">
    <property type="protein sequence ID" value="RZC47541"/>
    <property type="gene ID" value="C5167_040487"/>
</dbReference>
<dbReference type="InterPro" id="IPR050804">
    <property type="entry name" value="MCC"/>
</dbReference>
<accession>A0A4Y7IIL7</accession>
<dbReference type="InterPro" id="IPR002083">
    <property type="entry name" value="MATH/TRAF_dom"/>
</dbReference>
<evidence type="ECO:0000259" key="3">
    <source>
        <dbReference type="PROSITE" id="PS50144"/>
    </source>
</evidence>
<dbReference type="Pfam" id="PF22486">
    <property type="entry name" value="MATH_2"/>
    <property type="match status" value="1"/>
</dbReference>
<feature type="region of interest" description="Disordered" evidence="2">
    <location>
        <begin position="465"/>
        <end position="536"/>
    </location>
</feature>
<feature type="region of interest" description="Disordered" evidence="2">
    <location>
        <begin position="365"/>
        <end position="439"/>
    </location>
</feature>